<dbReference type="InterPro" id="IPR000362">
    <property type="entry name" value="Fumarate_lyase_fam"/>
</dbReference>
<dbReference type="PANTHER" id="PTHR43172">
    <property type="entry name" value="ADENYLOSUCCINATE LYASE"/>
    <property type="match status" value="1"/>
</dbReference>
<name>A0ABU4AFM9_9HYPH</name>
<evidence type="ECO:0000256" key="1">
    <source>
        <dbReference type="ARBA" id="ARBA00034772"/>
    </source>
</evidence>
<dbReference type="PRINTS" id="PR00149">
    <property type="entry name" value="FUMRATELYASE"/>
</dbReference>
<dbReference type="Proteomes" id="UP001185659">
    <property type="component" value="Unassembled WGS sequence"/>
</dbReference>
<organism evidence="4 5">
    <name type="scientific">Nitratireductor aquimarinus</name>
    <dbReference type="NCBI Taxonomy" id="889300"/>
    <lineage>
        <taxon>Bacteria</taxon>
        <taxon>Pseudomonadati</taxon>
        <taxon>Pseudomonadota</taxon>
        <taxon>Alphaproteobacteria</taxon>
        <taxon>Hyphomicrobiales</taxon>
        <taxon>Phyllobacteriaceae</taxon>
        <taxon>Nitratireductor</taxon>
    </lineage>
</organism>
<dbReference type="InterPro" id="IPR022761">
    <property type="entry name" value="Fumarate_lyase_N"/>
</dbReference>
<keyword evidence="4" id="KW-0413">Isomerase</keyword>
<dbReference type="GO" id="GO:0047472">
    <property type="term" value="F:3-carboxy-cis,cis-muconate cycloisomerase activity"/>
    <property type="evidence" value="ECO:0007669"/>
    <property type="project" value="UniProtKB-EC"/>
</dbReference>
<dbReference type="NCBIfam" id="NF004631">
    <property type="entry name" value="PRK05975.1"/>
    <property type="match status" value="1"/>
</dbReference>
<dbReference type="InterPro" id="IPR008948">
    <property type="entry name" value="L-Aspartase-like"/>
</dbReference>
<evidence type="ECO:0000313" key="4">
    <source>
        <dbReference type="EMBL" id="MDV6225052.1"/>
    </source>
</evidence>
<dbReference type="RefSeq" id="WP_317560289.1">
    <property type="nucleotide sequence ID" value="NZ_JAWLIP010000001.1"/>
</dbReference>
<dbReference type="NCBIfam" id="TIGR02426">
    <property type="entry name" value="protocat_pcaB"/>
    <property type="match status" value="1"/>
</dbReference>
<dbReference type="InterPro" id="IPR020557">
    <property type="entry name" value="Fumarate_lyase_CS"/>
</dbReference>
<dbReference type="InterPro" id="IPR012789">
    <property type="entry name" value="Protocat_PcaB-like"/>
</dbReference>
<dbReference type="Pfam" id="PF00206">
    <property type="entry name" value="Lyase_1"/>
    <property type="match status" value="1"/>
</dbReference>
<comment type="similarity">
    <text evidence="1">Belongs to the class-II fumarase/aspartase family.</text>
</comment>
<reference evidence="4 5" key="1">
    <citation type="submission" date="2023-10" db="EMBL/GenBank/DDBJ databases">
        <authorList>
            <person name="Venkata Ramana C."/>
            <person name="Sasikala C."/>
            <person name="Dhurka M."/>
        </authorList>
    </citation>
    <scope>NUCLEOTIDE SEQUENCE [LARGE SCALE GENOMIC DNA]</scope>
    <source>
        <strain evidence="4 5">KCTC 32151</strain>
    </source>
</reference>
<evidence type="ECO:0000259" key="3">
    <source>
        <dbReference type="Pfam" id="PF00206"/>
    </source>
</evidence>
<dbReference type="EMBL" id="JAWLIP010000001">
    <property type="protein sequence ID" value="MDV6225052.1"/>
    <property type="molecule type" value="Genomic_DNA"/>
</dbReference>
<protein>
    <recommendedName>
        <fullName evidence="2">3-carboxy-cis,cis-muconate cycloisomerase</fullName>
        <ecNumber evidence="2">5.5.1.2</ecNumber>
    </recommendedName>
</protein>
<evidence type="ECO:0000256" key="2">
    <source>
        <dbReference type="NCBIfam" id="TIGR02426"/>
    </source>
</evidence>
<dbReference type="Gene3D" id="1.20.200.10">
    <property type="entry name" value="Fumarase/aspartase (Central domain)"/>
    <property type="match status" value="1"/>
</dbReference>
<sequence>MTISVFDHPILSGLLGDEELAHLFSARAELDAMLKFEAALAEAEADEGVIPRPAAEKITATLARFSPDVAGLKAGVAQDGVVVPALVRELRAALPEDVRAHLHFGATSQDVIDTGFALRAREATAILARRLAGLIDALATLETRDGQTKVMAHTRMQAAIPVSASRKIRSWREPLIRDVRRLEAVQGDIAVLHFGGAAGTLDKLGHKGETVAGRLAARLGLAQPDHARHSERDGIAAFASVLSLISGSLGKMGQDIVLAAQSEIGEIELAAGGGSSAMPHKKNPVAAEALVTLARFNATLVGGVHQALVHENERSGAAWTLEWMLLPQMVVATGAALLKASELVDGLAFKARSV</sequence>
<proteinExistence type="inferred from homology"/>
<dbReference type="PROSITE" id="PS00163">
    <property type="entry name" value="FUMARATE_LYASES"/>
    <property type="match status" value="1"/>
</dbReference>
<dbReference type="EC" id="5.5.1.2" evidence="2"/>
<comment type="caution">
    <text evidence="4">The sequence shown here is derived from an EMBL/GenBank/DDBJ whole genome shotgun (WGS) entry which is preliminary data.</text>
</comment>
<feature type="domain" description="Fumarate lyase N-terminal" evidence="3">
    <location>
        <begin position="20"/>
        <end position="293"/>
    </location>
</feature>
<dbReference type="PANTHER" id="PTHR43172:SF2">
    <property type="entry name" value="ADENYLOSUCCINATE LYASE C-TERMINAL DOMAIN-CONTAINING PROTEIN"/>
    <property type="match status" value="1"/>
</dbReference>
<gene>
    <name evidence="4" type="ORF">R2G56_02025</name>
</gene>
<keyword evidence="5" id="KW-1185">Reference proteome</keyword>
<dbReference type="SUPFAM" id="SSF48557">
    <property type="entry name" value="L-aspartase-like"/>
    <property type="match status" value="1"/>
</dbReference>
<evidence type="ECO:0000313" key="5">
    <source>
        <dbReference type="Proteomes" id="UP001185659"/>
    </source>
</evidence>
<accession>A0ABU4AFM9</accession>
<dbReference type="PRINTS" id="PR00145">
    <property type="entry name" value="ARGSUCLYASE"/>
</dbReference>